<dbReference type="InterPro" id="IPR044823">
    <property type="entry name" value="ASIL1/2-like"/>
</dbReference>
<dbReference type="PANTHER" id="PTHR31307:SF45">
    <property type="entry name" value="OS09G0558200 PROTEIN"/>
    <property type="match status" value="1"/>
</dbReference>
<sequence length="488" mass="53457">MRMVMHNAVDNMDGSSDEHHVVVGRMEMGPEGLRLLEDNNGNRILYGEKVIVDEEDEREEEEEEEEEDGGGGLGGPGVVDHHHHHHGSSNNAHKLQFVQHLGYQEQHQQRENHNSIDGGGEEQQQQQPHHHNGDAGYGVGGRPLHHQQQQEDAEDDVEEPKLGELGRAMLMVDAVNNKVGEDGRDRLASDVDVGTAQSPHPGSGGGGAAGAGGSGGKSGRGGGGKTSREPPIEWSEGATNVLLQAFGEKYRALDRGNFTSKIWADIAARVNAYAMTVVDSGSVGEGPPKTQEQCRIKVDNLKKRYKVEREKKRVSGSTISKWPFFDTMEELIGSNPRLMRGVGGLDLPVLALENSVQPLAIRPSLQEGERIYYLEASAGGDGDQASETVPKISPMFERGKRKRALKDIERENVNAPSLRALFEGYNIPSIIIDAMVQEDMDENTLINTKDITALIDQLRIKHRLHIKLGPAERIKQAIEAAREKKQAA</sequence>
<proteinExistence type="predicted"/>
<dbReference type="Proteomes" id="UP001497512">
    <property type="component" value="Chromosome 6"/>
</dbReference>
<reference evidence="3" key="1">
    <citation type="submission" date="2024-02" db="EMBL/GenBank/DDBJ databases">
        <authorList>
            <consortium name="ELIXIR-Norway"/>
            <consortium name="Elixir Norway"/>
        </authorList>
    </citation>
    <scope>NUCLEOTIDE SEQUENCE</scope>
</reference>
<protein>
    <recommendedName>
        <fullName evidence="2">Myb/SANT-like DNA-binding domain-containing protein</fullName>
    </recommendedName>
</protein>
<evidence type="ECO:0000313" key="4">
    <source>
        <dbReference type="Proteomes" id="UP001497512"/>
    </source>
</evidence>
<feature type="compositionally biased region" description="Gly residues" evidence="1">
    <location>
        <begin position="202"/>
        <end position="225"/>
    </location>
</feature>
<accession>A0ABP0UU77</accession>
<organism evidence="3 4">
    <name type="scientific">Sphagnum troendelagicum</name>
    <dbReference type="NCBI Taxonomy" id="128251"/>
    <lineage>
        <taxon>Eukaryota</taxon>
        <taxon>Viridiplantae</taxon>
        <taxon>Streptophyta</taxon>
        <taxon>Embryophyta</taxon>
        <taxon>Bryophyta</taxon>
        <taxon>Sphagnophytina</taxon>
        <taxon>Sphagnopsida</taxon>
        <taxon>Sphagnales</taxon>
        <taxon>Sphagnaceae</taxon>
        <taxon>Sphagnum</taxon>
    </lineage>
</organism>
<keyword evidence="4" id="KW-1185">Reference proteome</keyword>
<dbReference type="Gene3D" id="1.10.10.60">
    <property type="entry name" value="Homeodomain-like"/>
    <property type="match status" value="1"/>
</dbReference>
<dbReference type="Pfam" id="PF13837">
    <property type="entry name" value="Myb_DNA-bind_4"/>
    <property type="match status" value="1"/>
</dbReference>
<feature type="region of interest" description="Disordered" evidence="1">
    <location>
        <begin position="192"/>
        <end position="236"/>
    </location>
</feature>
<name>A0ABP0UU77_9BRYO</name>
<dbReference type="InterPro" id="IPR044822">
    <property type="entry name" value="Myb_DNA-bind_4"/>
</dbReference>
<feature type="compositionally biased region" description="Acidic residues" evidence="1">
    <location>
        <begin position="53"/>
        <end position="69"/>
    </location>
</feature>
<feature type="region of interest" description="Disordered" evidence="1">
    <location>
        <begin position="104"/>
        <end position="158"/>
    </location>
</feature>
<feature type="domain" description="Myb/SANT-like DNA-binding" evidence="2">
    <location>
        <begin position="233"/>
        <end position="331"/>
    </location>
</feature>
<evidence type="ECO:0000256" key="1">
    <source>
        <dbReference type="SAM" id="MobiDB-lite"/>
    </source>
</evidence>
<feature type="region of interest" description="Disordered" evidence="1">
    <location>
        <begin position="47"/>
        <end position="90"/>
    </location>
</feature>
<evidence type="ECO:0000313" key="3">
    <source>
        <dbReference type="EMBL" id="CAK9229668.1"/>
    </source>
</evidence>
<gene>
    <name evidence="3" type="ORF">CSSPTR1EN2_LOCUS19848</name>
</gene>
<dbReference type="EMBL" id="OZ019898">
    <property type="protein sequence ID" value="CAK9229668.1"/>
    <property type="molecule type" value="Genomic_DNA"/>
</dbReference>
<dbReference type="PANTHER" id="PTHR31307">
    <property type="entry name" value="TRIHELIX TRANSCRIPTION FACTOR ASIL2"/>
    <property type="match status" value="1"/>
</dbReference>
<evidence type="ECO:0000259" key="2">
    <source>
        <dbReference type="Pfam" id="PF13837"/>
    </source>
</evidence>